<evidence type="ECO:0000256" key="1">
    <source>
        <dbReference type="SAM" id="SignalP"/>
    </source>
</evidence>
<dbReference type="AlphaFoldDB" id="A0A849I7X5"/>
<proteinExistence type="predicted"/>
<organism evidence="2 3">
    <name type="scientific">Enterovirga aerilata</name>
    <dbReference type="NCBI Taxonomy" id="2730920"/>
    <lineage>
        <taxon>Bacteria</taxon>
        <taxon>Pseudomonadati</taxon>
        <taxon>Pseudomonadota</taxon>
        <taxon>Alphaproteobacteria</taxon>
        <taxon>Hyphomicrobiales</taxon>
        <taxon>Methylobacteriaceae</taxon>
        <taxon>Enterovirga</taxon>
    </lineage>
</organism>
<dbReference type="Proteomes" id="UP000564885">
    <property type="component" value="Unassembled WGS sequence"/>
</dbReference>
<comment type="caution">
    <text evidence="2">The sequence shown here is derived from an EMBL/GenBank/DDBJ whole genome shotgun (WGS) entry which is preliminary data.</text>
</comment>
<feature type="chain" id="PRO_5032629172" evidence="1">
    <location>
        <begin position="23"/>
        <end position="76"/>
    </location>
</feature>
<reference evidence="2 3" key="1">
    <citation type="submission" date="2020-04" db="EMBL/GenBank/DDBJ databases">
        <title>Enterovirga sp. isolate from soil.</title>
        <authorList>
            <person name="Chea S."/>
            <person name="Kim D.-U."/>
        </authorList>
    </citation>
    <scope>NUCLEOTIDE SEQUENCE [LARGE SCALE GENOMIC DNA]</scope>
    <source>
        <strain evidence="2 3">DB1703</strain>
    </source>
</reference>
<accession>A0A849I7X5</accession>
<protein>
    <submittedName>
        <fullName evidence="2">Uncharacterized protein</fullName>
    </submittedName>
</protein>
<dbReference type="RefSeq" id="WP_171218929.1">
    <property type="nucleotide sequence ID" value="NZ_JABEPP010000003.1"/>
</dbReference>
<evidence type="ECO:0000313" key="3">
    <source>
        <dbReference type="Proteomes" id="UP000564885"/>
    </source>
</evidence>
<gene>
    <name evidence="2" type="ORF">HJG44_13955</name>
</gene>
<keyword evidence="3" id="KW-1185">Reference proteome</keyword>
<keyword evidence="1" id="KW-0732">Signal</keyword>
<evidence type="ECO:0000313" key="2">
    <source>
        <dbReference type="EMBL" id="NNM73488.1"/>
    </source>
</evidence>
<dbReference type="EMBL" id="JABEPP010000003">
    <property type="protein sequence ID" value="NNM73488.1"/>
    <property type="molecule type" value="Genomic_DNA"/>
</dbReference>
<name>A0A849I7X5_9HYPH</name>
<sequence>MVKAALSALVLSALLAPLPASAQGRTCSGRDQVCREECVRNYRNSTQCNRTCDGRKSDCMSTGCWGKTNQCGYQRS</sequence>
<feature type="signal peptide" evidence="1">
    <location>
        <begin position="1"/>
        <end position="22"/>
    </location>
</feature>